<dbReference type="InParanoid" id="A0A067PCT4"/>
<keyword evidence="2" id="KW-1185">Reference proteome</keyword>
<name>A0A067PCT4_9AGAM</name>
<evidence type="ECO:0000313" key="1">
    <source>
        <dbReference type="EMBL" id="KDQ51645.1"/>
    </source>
</evidence>
<organism evidence="1 2">
    <name type="scientific">Jaapia argillacea MUCL 33604</name>
    <dbReference type="NCBI Taxonomy" id="933084"/>
    <lineage>
        <taxon>Eukaryota</taxon>
        <taxon>Fungi</taxon>
        <taxon>Dikarya</taxon>
        <taxon>Basidiomycota</taxon>
        <taxon>Agaricomycotina</taxon>
        <taxon>Agaricomycetes</taxon>
        <taxon>Agaricomycetidae</taxon>
        <taxon>Jaapiales</taxon>
        <taxon>Jaapiaceae</taxon>
        <taxon>Jaapia</taxon>
    </lineage>
</organism>
<protein>
    <submittedName>
        <fullName evidence="1">Uncharacterized protein</fullName>
    </submittedName>
</protein>
<dbReference type="AlphaFoldDB" id="A0A067PCT4"/>
<gene>
    <name evidence="1" type="ORF">JAAARDRAFT_500702</name>
</gene>
<reference evidence="2" key="1">
    <citation type="journal article" date="2014" name="Proc. Natl. Acad. Sci. U.S.A.">
        <title>Extensive sampling of basidiomycete genomes demonstrates inadequacy of the white-rot/brown-rot paradigm for wood decay fungi.</title>
        <authorList>
            <person name="Riley R."/>
            <person name="Salamov A.A."/>
            <person name="Brown D.W."/>
            <person name="Nagy L.G."/>
            <person name="Floudas D."/>
            <person name="Held B.W."/>
            <person name="Levasseur A."/>
            <person name="Lombard V."/>
            <person name="Morin E."/>
            <person name="Otillar R."/>
            <person name="Lindquist E.A."/>
            <person name="Sun H."/>
            <person name="LaButti K.M."/>
            <person name="Schmutz J."/>
            <person name="Jabbour D."/>
            <person name="Luo H."/>
            <person name="Baker S.E."/>
            <person name="Pisabarro A.G."/>
            <person name="Walton J.D."/>
            <person name="Blanchette R.A."/>
            <person name="Henrissat B."/>
            <person name="Martin F."/>
            <person name="Cullen D."/>
            <person name="Hibbett D.S."/>
            <person name="Grigoriev I.V."/>
        </authorList>
    </citation>
    <scope>NUCLEOTIDE SEQUENCE [LARGE SCALE GENOMIC DNA]</scope>
    <source>
        <strain evidence="2">MUCL 33604</strain>
    </source>
</reference>
<evidence type="ECO:0000313" key="2">
    <source>
        <dbReference type="Proteomes" id="UP000027265"/>
    </source>
</evidence>
<dbReference type="HOGENOM" id="CLU_2158799_0_0_1"/>
<proteinExistence type="predicted"/>
<sequence length="111" mass="12350">MHVIARLVAQLKPNHHAQYHLPRLVWLPLLPPLALLATSFGMSLTPLGLQPVFSINHVHITTHVDNSYDPYDLPLAPPSASRKNFGPPTCIRVSSDYDDIFKQAPCSMDQS</sequence>
<dbReference type="EMBL" id="KL197746">
    <property type="protein sequence ID" value="KDQ51645.1"/>
    <property type="molecule type" value="Genomic_DNA"/>
</dbReference>
<accession>A0A067PCT4</accession>
<dbReference type="Proteomes" id="UP000027265">
    <property type="component" value="Unassembled WGS sequence"/>
</dbReference>